<reference evidence="2" key="1">
    <citation type="submission" date="2020-05" db="EMBL/GenBank/DDBJ databases">
        <title>Phylogenomic resolution of chytrid fungi.</title>
        <authorList>
            <person name="Stajich J.E."/>
            <person name="Amses K."/>
            <person name="Simmons R."/>
            <person name="Seto K."/>
            <person name="Myers J."/>
            <person name="Bonds A."/>
            <person name="Quandt C.A."/>
            <person name="Barry K."/>
            <person name="Liu P."/>
            <person name="Grigoriev I."/>
            <person name="Longcore J.E."/>
            <person name="James T.Y."/>
        </authorList>
    </citation>
    <scope>NUCLEOTIDE SEQUENCE</scope>
    <source>
        <strain evidence="2">JEL0318</strain>
    </source>
</reference>
<name>A0AAD5X5S9_9FUNG</name>
<dbReference type="Proteomes" id="UP001212841">
    <property type="component" value="Unassembled WGS sequence"/>
</dbReference>
<accession>A0AAD5X5S9</accession>
<feature type="region of interest" description="Disordered" evidence="1">
    <location>
        <begin position="1"/>
        <end position="45"/>
    </location>
</feature>
<keyword evidence="3" id="KW-1185">Reference proteome</keyword>
<evidence type="ECO:0000313" key="2">
    <source>
        <dbReference type="EMBL" id="KAJ3052442.1"/>
    </source>
</evidence>
<proteinExistence type="predicted"/>
<feature type="non-terminal residue" evidence="2">
    <location>
        <position position="112"/>
    </location>
</feature>
<dbReference type="EMBL" id="JADGJD010000294">
    <property type="protein sequence ID" value="KAJ3052442.1"/>
    <property type="molecule type" value="Genomic_DNA"/>
</dbReference>
<evidence type="ECO:0000313" key="3">
    <source>
        <dbReference type="Proteomes" id="UP001212841"/>
    </source>
</evidence>
<comment type="caution">
    <text evidence="2">The sequence shown here is derived from an EMBL/GenBank/DDBJ whole genome shotgun (WGS) entry which is preliminary data.</text>
</comment>
<dbReference type="AlphaFoldDB" id="A0AAD5X5S9"/>
<sequence>MIESALIGTGGMQRGSGTFRRLSDDTVTPTPKKMYLHGHDEGGGVRASLESEATGIGRGPVGGQAGKGKLTGVFGIVSKVFEGNGDGEVELGSGNTVVALEVYSDGFGFGLN</sequence>
<protein>
    <submittedName>
        <fullName evidence="2">Uncharacterized protein</fullName>
    </submittedName>
</protein>
<organism evidence="2 3">
    <name type="scientific">Rhizophlyctis rosea</name>
    <dbReference type="NCBI Taxonomy" id="64517"/>
    <lineage>
        <taxon>Eukaryota</taxon>
        <taxon>Fungi</taxon>
        <taxon>Fungi incertae sedis</taxon>
        <taxon>Chytridiomycota</taxon>
        <taxon>Chytridiomycota incertae sedis</taxon>
        <taxon>Chytridiomycetes</taxon>
        <taxon>Rhizophlyctidales</taxon>
        <taxon>Rhizophlyctidaceae</taxon>
        <taxon>Rhizophlyctis</taxon>
    </lineage>
</organism>
<gene>
    <name evidence="2" type="ORF">HK097_006263</name>
</gene>
<evidence type="ECO:0000256" key="1">
    <source>
        <dbReference type="SAM" id="MobiDB-lite"/>
    </source>
</evidence>